<dbReference type="EMBL" id="QPFP01000002">
    <property type="protein sequence ID" value="TEB38573.1"/>
    <property type="molecule type" value="Genomic_DNA"/>
</dbReference>
<accession>A0A4Y7TWM9</accession>
<feature type="compositionally biased region" description="Basic and acidic residues" evidence="1">
    <location>
        <begin position="135"/>
        <end position="147"/>
    </location>
</feature>
<name>A0A4Y7TWM9_COPMI</name>
<feature type="compositionally biased region" description="Low complexity" evidence="1">
    <location>
        <begin position="109"/>
        <end position="125"/>
    </location>
</feature>
<protein>
    <submittedName>
        <fullName evidence="2">Uncharacterized protein</fullName>
    </submittedName>
</protein>
<evidence type="ECO:0000313" key="3">
    <source>
        <dbReference type="Proteomes" id="UP000298030"/>
    </source>
</evidence>
<proteinExistence type="predicted"/>
<comment type="caution">
    <text evidence="2">The sequence shown here is derived from an EMBL/GenBank/DDBJ whole genome shotgun (WGS) entry which is preliminary data.</text>
</comment>
<organism evidence="2 3">
    <name type="scientific">Coprinellus micaceus</name>
    <name type="common">Glistening ink-cap mushroom</name>
    <name type="synonym">Coprinus micaceus</name>
    <dbReference type="NCBI Taxonomy" id="71717"/>
    <lineage>
        <taxon>Eukaryota</taxon>
        <taxon>Fungi</taxon>
        <taxon>Dikarya</taxon>
        <taxon>Basidiomycota</taxon>
        <taxon>Agaricomycotina</taxon>
        <taxon>Agaricomycetes</taxon>
        <taxon>Agaricomycetidae</taxon>
        <taxon>Agaricales</taxon>
        <taxon>Agaricineae</taxon>
        <taxon>Psathyrellaceae</taxon>
        <taxon>Coprinellus</taxon>
    </lineage>
</organism>
<keyword evidence="3" id="KW-1185">Reference proteome</keyword>
<feature type="region of interest" description="Disordered" evidence="1">
    <location>
        <begin position="66"/>
        <end position="154"/>
    </location>
</feature>
<dbReference type="AlphaFoldDB" id="A0A4Y7TWM9"/>
<reference evidence="2 3" key="1">
    <citation type="journal article" date="2019" name="Nat. Ecol. Evol.">
        <title>Megaphylogeny resolves global patterns of mushroom evolution.</title>
        <authorList>
            <person name="Varga T."/>
            <person name="Krizsan K."/>
            <person name="Foldi C."/>
            <person name="Dima B."/>
            <person name="Sanchez-Garcia M."/>
            <person name="Sanchez-Ramirez S."/>
            <person name="Szollosi G.J."/>
            <person name="Szarkandi J.G."/>
            <person name="Papp V."/>
            <person name="Albert L."/>
            <person name="Andreopoulos W."/>
            <person name="Angelini C."/>
            <person name="Antonin V."/>
            <person name="Barry K.W."/>
            <person name="Bougher N.L."/>
            <person name="Buchanan P."/>
            <person name="Buyck B."/>
            <person name="Bense V."/>
            <person name="Catcheside P."/>
            <person name="Chovatia M."/>
            <person name="Cooper J."/>
            <person name="Damon W."/>
            <person name="Desjardin D."/>
            <person name="Finy P."/>
            <person name="Geml J."/>
            <person name="Haridas S."/>
            <person name="Hughes K."/>
            <person name="Justo A."/>
            <person name="Karasinski D."/>
            <person name="Kautmanova I."/>
            <person name="Kiss B."/>
            <person name="Kocsube S."/>
            <person name="Kotiranta H."/>
            <person name="LaButti K.M."/>
            <person name="Lechner B.E."/>
            <person name="Liimatainen K."/>
            <person name="Lipzen A."/>
            <person name="Lukacs Z."/>
            <person name="Mihaltcheva S."/>
            <person name="Morgado L.N."/>
            <person name="Niskanen T."/>
            <person name="Noordeloos M.E."/>
            <person name="Ohm R.A."/>
            <person name="Ortiz-Santana B."/>
            <person name="Ovrebo C."/>
            <person name="Racz N."/>
            <person name="Riley R."/>
            <person name="Savchenko A."/>
            <person name="Shiryaev A."/>
            <person name="Soop K."/>
            <person name="Spirin V."/>
            <person name="Szebenyi C."/>
            <person name="Tomsovsky M."/>
            <person name="Tulloss R.E."/>
            <person name="Uehling J."/>
            <person name="Grigoriev I.V."/>
            <person name="Vagvolgyi C."/>
            <person name="Papp T."/>
            <person name="Martin F.M."/>
            <person name="Miettinen O."/>
            <person name="Hibbett D.S."/>
            <person name="Nagy L.G."/>
        </authorList>
    </citation>
    <scope>NUCLEOTIDE SEQUENCE [LARGE SCALE GENOMIC DNA]</scope>
    <source>
        <strain evidence="2 3">FP101781</strain>
    </source>
</reference>
<evidence type="ECO:0000256" key="1">
    <source>
        <dbReference type="SAM" id="MobiDB-lite"/>
    </source>
</evidence>
<sequence>MSSTSTTGGNPLPSRIDETNTLLREMVRDLRTNGQDLRLVLAYMERDATRLRQDLADMVAKSAQLREELQTSSKKAQRFKERNEELEEVLDLRTDTDHPGRRDDTCTHSASASSSGSSALNAPASVDPDDEPPDCPEKVGSHKEDAQALHFPSW</sequence>
<dbReference type="Proteomes" id="UP000298030">
    <property type="component" value="Unassembled WGS sequence"/>
</dbReference>
<evidence type="ECO:0000313" key="2">
    <source>
        <dbReference type="EMBL" id="TEB38573.1"/>
    </source>
</evidence>
<gene>
    <name evidence="2" type="ORF">FA13DRAFT_1784892</name>
</gene>
<feature type="compositionally biased region" description="Basic and acidic residues" evidence="1">
    <location>
        <begin position="90"/>
        <end position="106"/>
    </location>
</feature>